<sequence>MPDGHRVRGHDEQGGSSELTYISGIARKYVQITAHIRFVTGRTPRARRTHSTALGRGGPERGRTGTRRTCARTDAPSRAPQGARGTARPATTSPHAPPTPPHTPRNPHPSGAPTLRRPCPSP</sequence>
<keyword evidence="3" id="KW-1185">Reference proteome</keyword>
<comment type="caution">
    <text evidence="2">The sequence shown here is derived from an EMBL/GenBank/DDBJ whole genome shotgun (WGS) entry which is preliminary data.</text>
</comment>
<dbReference type="AlphaFoldDB" id="A0A505DMJ2"/>
<organism evidence="2 3">
    <name type="scientific">Streptomyces sporangiiformans</name>
    <dbReference type="NCBI Taxonomy" id="2315329"/>
    <lineage>
        <taxon>Bacteria</taxon>
        <taxon>Bacillati</taxon>
        <taxon>Actinomycetota</taxon>
        <taxon>Actinomycetes</taxon>
        <taxon>Kitasatosporales</taxon>
        <taxon>Streptomycetaceae</taxon>
        <taxon>Streptomyces</taxon>
    </lineage>
</organism>
<evidence type="ECO:0000313" key="3">
    <source>
        <dbReference type="Proteomes" id="UP000317378"/>
    </source>
</evidence>
<feature type="region of interest" description="Disordered" evidence="1">
    <location>
        <begin position="41"/>
        <end position="122"/>
    </location>
</feature>
<proteinExistence type="predicted"/>
<accession>A0A505DMJ2</accession>
<protein>
    <submittedName>
        <fullName evidence="2">Uncharacterized protein</fullName>
    </submittedName>
</protein>
<evidence type="ECO:0000313" key="2">
    <source>
        <dbReference type="EMBL" id="TPQ22316.1"/>
    </source>
</evidence>
<evidence type="ECO:0000256" key="1">
    <source>
        <dbReference type="SAM" id="MobiDB-lite"/>
    </source>
</evidence>
<gene>
    <name evidence="2" type="ORF">FGD71_010280</name>
</gene>
<name>A0A505DMJ2_9ACTN</name>
<dbReference type="EMBL" id="VCHX02000088">
    <property type="protein sequence ID" value="TPQ22316.1"/>
    <property type="molecule type" value="Genomic_DNA"/>
</dbReference>
<dbReference type="Proteomes" id="UP000317378">
    <property type="component" value="Unassembled WGS sequence"/>
</dbReference>
<reference evidence="2 3" key="1">
    <citation type="submission" date="2019-06" db="EMBL/GenBank/DDBJ databases">
        <title>Streptomyces sporangiiformans sp. nov., a novel actinomycete isolated from soil in Mount Song.</title>
        <authorList>
            <person name="Han L."/>
        </authorList>
    </citation>
    <scope>NUCLEOTIDE SEQUENCE [LARGE SCALE GENOMIC DNA]</scope>
    <source>
        <strain evidence="2 3">NEAU-SSA 1</strain>
    </source>
</reference>
<feature type="compositionally biased region" description="Pro residues" evidence="1">
    <location>
        <begin position="95"/>
        <end position="107"/>
    </location>
</feature>